<sequence>MGFTTKTDLEKAGKGGLVLGPNLKLGGLMDKPGFSRQSHVSPSIKGKKVMARNRALTQLNNKATDSSKSHFTSAIQPLSFLGNNGVNASFQFSSAPRAEMGKQGQGRDRGDHGRGVIAGIKVWPMHVMVWIAQSPKEDRKRMPDPRWVLG</sequence>
<accession>A0AAW2D7U5</accession>
<dbReference type="Proteomes" id="UP001459277">
    <property type="component" value="Unassembled WGS sequence"/>
</dbReference>
<protein>
    <submittedName>
        <fullName evidence="2">Uncharacterized protein</fullName>
    </submittedName>
</protein>
<comment type="caution">
    <text evidence="2">The sequence shown here is derived from an EMBL/GenBank/DDBJ whole genome shotgun (WGS) entry which is preliminary data.</text>
</comment>
<organism evidence="2 3">
    <name type="scientific">Lithocarpus litseifolius</name>
    <dbReference type="NCBI Taxonomy" id="425828"/>
    <lineage>
        <taxon>Eukaryota</taxon>
        <taxon>Viridiplantae</taxon>
        <taxon>Streptophyta</taxon>
        <taxon>Embryophyta</taxon>
        <taxon>Tracheophyta</taxon>
        <taxon>Spermatophyta</taxon>
        <taxon>Magnoliopsida</taxon>
        <taxon>eudicotyledons</taxon>
        <taxon>Gunneridae</taxon>
        <taxon>Pentapetalae</taxon>
        <taxon>rosids</taxon>
        <taxon>fabids</taxon>
        <taxon>Fagales</taxon>
        <taxon>Fagaceae</taxon>
        <taxon>Lithocarpus</taxon>
    </lineage>
</organism>
<name>A0AAW2D7U5_9ROSI</name>
<dbReference type="EMBL" id="JAZDWU010000004">
    <property type="protein sequence ID" value="KAL0005723.1"/>
    <property type="molecule type" value="Genomic_DNA"/>
</dbReference>
<reference evidence="2 3" key="1">
    <citation type="submission" date="2024-01" db="EMBL/GenBank/DDBJ databases">
        <title>A telomere-to-telomere, gap-free genome of sweet tea (Lithocarpus litseifolius).</title>
        <authorList>
            <person name="Zhou J."/>
        </authorList>
    </citation>
    <scope>NUCLEOTIDE SEQUENCE [LARGE SCALE GENOMIC DNA]</scope>
    <source>
        <strain evidence="2">Zhou-2022a</strain>
        <tissue evidence="2">Leaf</tissue>
    </source>
</reference>
<feature type="compositionally biased region" description="Basic and acidic residues" evidence="1">
    <location>
        <begin position="105"/>
        <end position="114"/>
    </location>
</feature>
<evidence type="ECO:0000256" key="1">
    <source>
        <dbReference type="SAM" id="MobiDB-lite"/>
    </source>
</evidence>
<gene>
    <name evidence="2" type="ORF">SO802_013284</name>
</gene>
<keyword evidence="3" id="KW-1185">Reference proteome</keyword>
<evidence type="ECO:0000313" key="3">
    <source>
        <dbReference type="Proteomes" id="UP001459277"/>
    </source>
</evidence>
<feature type="region of interest" description="Disordered" evidence="1">
    <location>
        <begin position="92"/>
        <end position="114"/>
    </location>
</feature>
<evidence type="ECO:0000313" key="2">
    <source>
        <dbReference type="EMBL" id="KAL0005723.1"/>
    </source>
</evidence>
<proteinExistence type="predicted"/>
<dbReference type="AlphaFoldDB" id="A0AAW2D7U5"/>